<dbReference type="InterPro" id="IPR002563">
    <property type="entry name" value="Flavin_Rdtase-like_dom"/>
</dbReference>
<feature type="domain" description="Flavin reductase like" evidence="1">
    <location>
        <begin position="8"/>
        <end position="133"/>
    </location>
</feature>
<dbReference type="InterPro" id="IPR012349">
    <property type="entry name" value="Split_barrel_FMN-bd"/>
</dbReference>
<gene>
    <name evidence="2" type="ORF">SAMN04487771_103239</name>
</gene>
<sequence>MDIKAIDHNVNVLAMKKNGKRYGMCVAWATQISADHILCAVGGQSSTGNAIEEGDIVGFSNLANGQQMVCFTLGDMEKHSDTVDKLVNIPCAEDDGAILIDGARTAIKCRVIKSVKIEGVDTTNMVCLEMLSGNENDVPALHIADLGGM</sequence>
<dbReference type="OrthoDB" id="1904294at2"/>
<reference evidence="2 3" key="1">
    <citation type="submission" date="2016-10" db="EMBL/GenBank/DDBJ databases">
        <authorList>
            <person name="de Groot N.N."/>
        </authorList>
    </citation>
    <scope>NUCLEOTIDE SEQUENCE [LARGE SCALE GENOMIC DNA]</scope>
    <source>
        <strain evidence="2 3">KH1P1</strain>
    </source>
</reference>
<accession>A0A1I0GEI2</accession>
<keyword evidence="3" id="KW-1185">Reference proteome</keyword>
<name>A0A1I0GEI2_9FIRM</name>
<protein>
    <submittedName>
        <fullName evidence="2">Flavin reductase like domain-containing protein</fullName>
    </submittedName>
</protein>
<dbReference type="RefSeq" id="WP_074649859.1">
    <property type="nucleotide sequence ID" value="NZ_FOIL01000032.1"/>
</dbReference>
<evidence type="ECO:0000313" key="2">
    <source>
        <dbReference type="EMBL" id="SET68661.1"/>
    </source>
</evidence>
<dbReference type="EMBL" id="FOIL01000032">
    <property type="protein sequence ID" value="SET68661.1"/>
    <property type="molecule type" value="Genomic_DNA"/>
</dbReference>
<dbReference type="GO" id="GO:0016646">
    <property type="term" value="F:oxidoreductase activity, acting on the CH-NH group of donors, NAD or NADP as acceptor"/>
    <property type="evidence" value="ECO:0007669"/>
    <property type="project" value="UniProtKB-ARBA"/>
</dbReference>
<dbReference type="Proteomes" id="UP000199820">
    <property type="component" value="Unassembled WGS sequence"/>
</dbReference>
<evidence type="ECO:0000259" key="1">
    <source>
        <dbReference type="Pfam" id="PF01613"/>
    </source>
</evidence>
<dbReference type="GO" id="GO:0010181">
    <property type="term" value="F:FMN binding"/>
    <property type="evidence" value="ECO:0007669"/>
    <property type="project" value="InterPro"/>
</dbReference>
<dbReference type="Pfam" id="PF01613">
    <property type="entry name" value="Flavin_Reduct"/>
    <property type="match status" value="1"/>
</dbReference>
<proteinExistence type="predicted"/>
<evidence type="ECO:0000313" key="3">
    <source>
        <dbReference type="Proteomes" id="UP000199820"/>
    </source>
</evidence>
<dbReference type="AlphaFoldDB" id="A0A1I0GEI2"/>
<organism evidence="2 3">
    <name type="scientific">[Clostridium] aminophilum</name>
    <dbReference type="NCBI Taxonomy" id="1526"/>
    <lineage>
        <taxon>Bacteria</taxon>
        <taxon>Bacillati</taxon>
        <taxon>Bacillota</taxon>
        <taxon>Clostridia</taxon>
        <taxon>Lachnospirales</taxon>
        <taxon>Lachnospiraceae</taxon>
    </lineage>
</organism>
<dbReference type="Gene3D" id="2.30.110.10">
    <property type="entry name" value="Electron Transport, Fmn-binding Protein, Chain A"/>
    <property type="match status" value="1"/>
</dbReference>
<dbReference type="SUPFAM" id="SSF50475">
    <property type="entry name" value="FMN-binding split barrel"/>
    <property type="match status" value="1"/>
</dbReference>